<gene>
    <name evidence="2" type="ORF">SAMN02745751_01379</name>
</gene>
<feature type="domain" description="Damage-control phosphatase ARMT1-like metal-binding" evidence="1">
    <location>
        <begin position="4"/>
        <end position="275"/>
    </location>
</feature>
<evidence type="ECO:0000259" key="1">
    <source>
        <dbReference type="Pfam" id="PF01937"/>
    </source>
</evidence>
<dbReference type="AlphaFoldDB" id="A0A1M6F7E8"/>
<dbReference type="SUPFAM" id="SSF111321">
    <property type="entry name" value="AF1104-like"/>
    <property type="match status" value="1"/>
</dbReference>
<dbReference type="Gene3D" id="1.10.285.20">
    <property type="entry name" value="Uncharacterised protein PF01937, DUF89, domain 2"/>
    <property type="match status" value="1"/>
</dbReference>
<dbReference type="STRING" id="1121476.SAMN02745751_01379"/>
<dbReference type="Gene3D" id="3.40.50.10880">
    <property type="entry name" value="Uncharacterised protein PF01937, DUF89, domain 3"/>
    <property type="match status" value="1"/>
</dbReference>
<dbReference type="Pfam" id="PF01937">
    <property type="entry name" value="ARMT1-like_dom"/>
    <property type="match status" value="1"/>
</dbReference>
<dbReference type="Proteomes" id="UP000184052">
    <property type="component" value="Unassembled WGS sequence"/>
</dbReference>
<dbReference type="InterPro" id="IPR036075">
    <property type="entry name" value="ARMT-1-like_metal-bd_sf"/>
</dbReference>
<dbReference type="RefSeq" id="WP_073048848.1">
    <property type="nucleotide sequence ID" value="NZ_FQZL01000008.1"/>
</dbReference>
<dbReference type="InterPro" id="IPR014444">
    <property type="entry name" value="PH1575-like"/>
</dbReference>
<reference evidence="2 3" key="1">
    <citation type="submission" date="2016-11" db="EMBL/GenBank/DDBJ databases">
        <authorList>
            <person name="Jaros S."/>
            <person name="Januszkiewicz K."/>
            <person name="Wedrychowicz H."/>
        </authorList>
    </citation>
    <scope>NUCLEOTIDE SEQUENCE [LARGE SCALE GENOMIC DNA]</scope>
    <source>
        <strain evidence="2 3">DSM 17477</strain>
    </source>
</reference>
<sequence length="294" mass="33780">MKSHTDCISCVVAKANSLADKYITDKNKKHAFMKNVLKEIVDIEFERTAPYLVAKVMRLLREETGIEDIYYEEKQFFTKKLMKLEDEIEKIVDTSEDRILNGLKIALAGNIIDFGVFDDVDYEFVKKVIDEAFHVQFKEQTLLDFKKSLERSKKLLYIGDNTGEIVFDKIFIKKIRDEYPDLEIHFAVRGEPILNDSTSEDALMVGMDKYAKILSSGSDLPGTDLLEVSDEFRRIFDESDLVLSKGQGNFESLPGCCHNVYYLLLCKCDLLTRQLSCDKLSPVFMHEDDAANIF</sequence>
<evidence type="ECO:0000313" key="2">
    <source>
        <dbReference type="EMBL" id="SHI93603.1"/>
    </source>
</evidence>
<accession>A0A1M6F7E8</accession>
<name>A0A1M6F7E8_9FIRM</name>
<dbReference type="InterPro" id="IPR002791">
    <property type="entry name" value="ARMT1-like_metal-bd"/>
</dbReference>
<keyword evidence="3" id="KW-1185">Reference proteome</keyword>
<dbReference type="OrthoDB" id="9796465at2"/>
<proteinExistence type="predicted"/>
<evidence type="ECO:0000313" key="3">
    <source>
        <dbReference type="Proteomes" id="UP000184052"/>
    </source>
</evidence>
<protein>
    <recommendedName>
        <fullName evidence="1">Damage-control phosphatase ARMT1-like metal-binding domain-containing protein</fullName>
    </recommendedName>
</protein>
<organism evidence="2 3">
    <name type="scientific">Dethiosulfatibacter aminovorans DSM 17477</name>
    <dbReference type="NCBI Taxonomy" id="1121476"/>
    <lineage>
        <taxon>Bacteria</taxon>
        <taxon>Bacillati</taxon>
        <taxon>Bacillota</taxon>
        <taxon>Tissierellia</taxon>
        <taxon>Dethiosulfatibacter</taxon>
    </lineage>
</organism>
<dbReference type="EMBL" id="FQZL01000008">
    <property type="protein sequence ID" value="SHI93603.1"/>
    <property type="molecule type" value="Genomic_DNA"/>
</dbReference>
<dbReference type="PIRSF" id="PIRSF006593">
    <property type="entry name" value="UCP006593"/>
    <property type="match status" value="1"/>
</dbReference>